<gene>
    <name evidence="22" type="ordered locus">Dole_2897</name>
</gene>
<dbReference type="PANTHER" id="PTHR40457:SF1">
    <property type="entry name" value="PHOSPHOLIPASE A1"/>
    <property type="match status" value="1"/>
</dbReference>
<keyword evidence="17" id="KW-0998">Cell outer membrane</keyword>
<dbReference type="GO" id="GO:0046872">
    <property type="term" value="F:metal ion binding"/>
    <property type="evidence" value="ECO:0007669"/>
    <property type="project" value="UniProtKB-KW"/>
</dbReference>
<dbReference type="SUPFAM" id="SSF56931">
    <property type="entry name" value="Outer membrane phospholipase A (OMPLA)"/>
    <property type="match status" value="1"/>
</dbReference>
<evidence type="ECO:0000256" key="21">
    <source>
        <dbReference type="SAM" id="SignalP"/>
    </source>
</evidence>
<keyword evidence="23" id="KW-1185">Reference proteome</keyword>
<evidence type="ECO:0000256" key="12">
    <source>
        <dbReference type="ARBA" id="ARBA00022801"/>
    </source>
</evidence>
<dbReference type="GO" id="GO:0009279">
    <property type="term" value="C:cell outer membrane"/>
    <property type="evidence" value="ECO:0007669"/>
    <property type="project" value="UniProtKB-SubCell"/>
</dbReference>
<keyword evidence="11 21" id="KW-0732">Signal</keyword>
<dbReference type="RefSeq" id="WP_012176311.1">
    <property type="nucleotide sequence ID" value="NC_009943.1"/>
</dbReference>
<evidence type="ECO:0000256" key="2">
    <source>
        <dbReference type="ARBA" id="ARBA00001604"/>
    </source>
</evidence>
<reference evidence="22 23" key="1">
    <citation type="submission" date="2007-10" db="EMBL/GenBank/DDBJ databases">
        <title>Complete sequence of Desulfococcus oleovorans Hxd3.</title>
        <authorList>
            <consortium name="US DOE Joint Genome Institute"/>
            <person name="Copeland A."/>
            <person name="Lucas S."/>
            <person name="Lapidus A."/>
            <person name="Barry K."/>
            <person name="Glavina del Rio T."/>
            <person name="Dalin E."/>
            <person name="Tice H."/>
            <person name="Pitluck S."/>
            <person name="Kiss H."/>
            <person name="Brettin T."/>
            <person name="Bruce D."/>
            <person name="Detter J.C."/>
            <person name="Han C."/>
            <person name="Schmutz J."/>
            <person name="Larimer F."/>
            <person name="Land M."/>
            <person name="Hauser L."/>
            <person name="Kyrpides N."/>
            <person name="Kim E."/>
            <person name="Wawrik B."/>
            <person name="Richardson P."/>
        </authorList>
    </citation>
    <scope>NUCLEOTIDE SEQUENCE [LARGE SCALE GENOMIC DNA]</scope>
    <source>
        <strain evidence="23">DSM 6200 / JCM 39069 / Hxd3</strain>
    </source>
</reference>
<dbReference type="AlphaFoldDB" id="A8ZYH5"/>
<accession>A8ZYH5</accession>
<feature type="active site" description="Proton acceptor" evidence="19">
    <location>
        <position position="165"/>
    </location>
</feature>
<comment type="cofactor">
    <cofactor evidence="20">
        <name>Ca(2+)</name>
        <dbReference type="ChEBI" id="CHEBI:29108"/>
    </cofactor>
    <text evidence="20">Binds 1 Ca(2+) ion per monomer.</text>
</comment>
<evidence type="ECO:0000256" key="14">
    <source>
        <dbReference type="ARBA" id="ARBA00022963"/>
    </source>
</evidence>
<keyword evidence="15" id="KW-0443">Lipid metabolism</keyword>
<dbReference type="OrthoDB" id="188433at2"/>
<dbReference type="Proteomes" id="UP000008561">
    <property type="component" value="Chromosome"/>
</dbReference>
<evidence type="ECO:0000256" key="6">
    <source>
        <dbReference type="ARBA" id="ARBA00013179"/>
    </source>
</evidence>
<dbReference type="Pfam" id="PF02253">
    <property type="entry name" value="PLA1"/>
    <property type="match status" value="1"/>
</dbReference>
<keyword evidence="10 20" id="KW-0479">Metal-binding</keyword>
<dbReference type="EMBL" id="CP000859">
    <property type="protein sequence ID" value="ABW68700.1"/>
    <property type="molecule type" value="Genomic_DNA"/>
</dbReference>
<dbReference type="GO" id="GO:0008970">
    <property type="term" value="F:phospholipase A1 activity"/>
    <property type="evidence" value="ECO:0007669"/>
    <property type="project" value="UniProtKB-EC"/>
</dbReference>
<keyword evidence="8" id="KW-1134">Transmembrane beta strand</keyword>
<evidence type="ECO:0000256" key="13">
    <source>
        <dbReference type="ARBA" id="ARBA00022837"/>
    </source>
</evidence>
<evidence type="ECO:0000256" key="20">
    <source>
        <dbReference type="PIRSR" id="PIRSR603187-2"/>
    </source>
</evidence>
<dbReference type="HOGENOM" id="CLU_051993_0_0_7"/>
<dbReference type="InterPro" id="IPR003187">
    <property type="entry name" value="PLipase_A1"/>
</dbReference>
<evidence type="ECO:0000256" key="18">
    <source>
        <dbReference type="ARBA" id="ARBA00032375"/>
    </source>
</evidence>
<evidence type="ECO:0000256" key="5">
    <source>
        <dbReference type="ARBA" id="ARBA00011702"/>
    </source>
</evidence>
<feature type="signal peptide" evidence="21">
    <location>
        <begin position="1"/>
        <end position="26"/>
    </location>
</feature>
<keyword evidence="13 20" id="KW-0106">Calcium</keyword>
<dbReference type="EC" id="3.1.1.32" evidence="6"/>
<evidence type="ECO:0000256" key="10">
    <source>
        <dbReference type="ARBA" id="ARBA00022723"/>
    </source>
</evidence>
<keyword evidence="9" id="KW-0812">Transmembrane</keyword>
<sequence length="301" mass="34257">MVFFKNRCLALLAAMLLVLPCSGAGASDTFAINDEGPITPARPAMTAHDRAVSDEDPRRAIQDYLANLSFYEPTYFLPGTDLSKSKFQLSFKYRLFGPDKPLTRNHPWISGLHLGYTQTSLWDLESSSKPFVDTSYKPEIFFLSDNIQARPSWLNAWVIQAGLKHESNGHSGIESRSTNYTYLKTGFVFDLAGDYRMGISPQVWMFHNNDDRTNPDLEDYRGFFEIETGVSKLESFALISTFRHGSAGPTVHVDFSYPLSRLFADNIDFYLYTQYFSGYAETLKNYRQKYEAIRIGIAITR</sequence>
<feature type="binding site" description="in dimeric form" evidence="20">
    <location>
        <position position="175"/>
    </location>
    <ligand>
        <name>Ca(2+)</name>
        <dbReference type="ChEBI" id="CHEBI:29108"/>
        <label>1</label>
    </ligand>
</feature>
<proteinExistence type="inferred from homology"/>
<dbReference type="PRINTS" id="PR01486">
    <property type="entry name" value="PHPHLIPASEA1"/>
</dbReference>
<dbReference type="GO" id="GO:0004623">
    <property type="term" value="F:phospholipase A2 activity"/>
    <property type="evidence" value="ECO:0007669"/>
    <property type="project" value="UniProtKB-EC"/>
</dbReference>
<comment type="similarity">
    <text evidence="4">Belongs to the phospholipase A1 family.</text>
</comment>
<protein>
    <recommendedName>
        <fullName evidence="18">Phosphatidylcholine 1-acylhydrolase</fullName>
        <ecNumber evidence="6">3.1.1.32</ecNumber>
        <ecNumber evidence="7">3.1.1.4</ecNumber>
    </recommendedName>
</protein>
<evidence type="ECO:0000313" key="22">
    <source>
        <dbReference type="EMBL" id="ABW68700.1"/>
    </source>
</evidence>
<name>A8ZYH5_DESOH</name>
<feature type="binding site" description="in dimeric form" evidence="20">
    <location>
        <position position="211"/>
    </location>
    <ligand>
        <name>Ca(2+)</name>
        <dbReference type="ChEBI" id="CHEBI:29108"/>
        <label>1</label>
    </ligand>
</feature>
<dbReference type="eggNOG" id="COG2829">
    <property type="taxonomic scope" value="Bacteria"/>
</dbReference>
<dbReference type="KEGG" id="dol:Dole_2897"/>
<evidence type="ECO:0000313" key="23">
    <source>
        <dbReference type="Proteomes" id="UP000008561"/>
    </source>
</evidence>
<evidence type="ECO:0000256" key="3">
    <source>
        <dbReference type="ARBA" id="ARBA00004571"/>
    </source>
</evidence>
<comment type="catalytic activity">
    <reaction evidence="2">
        <text>a 1,2-diacyl-sn-glycero-3-phosphocholine + H2O = a 1-acyl-sn-glycero-3-phosphocholine + a fatty acid + H(+)</text>
        <dbReference type="Rhea" id="RHEA:15801"/>
        <dbReference type="ChEBI" id="CHEBI:15377"/>
        <dbReference type="ChEBI" id="CHEBI:15378"/>
        <dbReference type="ChEBI" id="CHEBI:28868"/>
        <dbReference type="ChEBI" id="CHEBI:57643"/>
        <dbReference type="ChEBI" id="CHEBI:58168"/>
        <dbReference type="EC" id="3.1.1.4"/>
    </reaction>
</comment>
<dbReference type="PANTHER" id="PTHR40457">
    <property type="entry name" value="PHOSPHOLIPASE A1"/>
    <property type="match status" value="1"/>
</dbReference>
<dbReference type="STRING" id="96561.Dole_2897"/>
<feature type="active site" description="Nucleophile" evidence="19">
    <location>
        <position position="167"/>
    </location>
</feature>
<comment type="subcellular location">
    <subcellularLocation>
        <location evidence="3">Cell outer membrane</location>
        <topology evidence="3">Multi-pass membrane protein</topology>
    </subcellularLocation>
</comment>
<feature type="chain" id="PRO_5039946123" description="Phosphatidylcholine 1-acylhydrolase" evidence="21">
    <location>
        <begin position="27"/>
        <end position="301"/>
    </location>
</feature>
<evidence type="ECO:0000256" key="15">
    <source>
        <dbReference type="ARBA" id="ARBA00023098"/>
    </source>
</evidence>
<evidence type="ECO:0000256" key="9">
    <source>
        <dbReference type="ARBA" id="ARBA00022692"/>
    </source>
</evidence>
<organism evidence="22 23">
    <name type="scientific">Desulfosudis oleivorans (strain DSM 6200 / JCM 39069 / Hxd3)</name>
    <name type="common">Desulfococcus oleovorans</name>
    <dbReference type="NCBI Taxonomy" id="96561"/>
    <lineage>
        <taxon>Bacteria</taxon>
        <taxon>Pseudomonadati</taxon>
        <taxon>Thermodesulfobacteriota</taxon>
        <taxon>Desulfobacteria</taxon>
        <taxon>Desulfobacterales</taxon>
        <taxon>Desulfosudaceae</taxon>
        <taxon>Desulfosudis</taxon>
    </lineage>
</organism>
<feature type="binding site" description="in dimeric form" evidence="20">
    <location>
        <position position="128"/>
    </location>
    <ligand>
        <name>Ca(2+)</name>
        <dbReference type="ChEBI" id="CHEBI:29108"/>
        <label>1</label>
    </ligand>
</feature>
<dbReference type="Gene3D" id="2.40.230.10">
    <property type="entry name" value="Phospholipase A1"/>
    <property type="match status" value="1"/>
</dbReference>
<dbReference type="GO" id="GO:0016042">
    <property type="term" value="P:lipid catabolic process"/>
    <property type="evidence" value="ECO:0007669"/>
    <property type="project" value="UniProtKB-KW"/>
</dbReference>
<evidence type="ECO:0000256" key="4">
    <source>
        <dbReference type="ARBA" id="ARBA00010525"/>
    </source>
</evidence>
<dbReference type="EC" id="3.1.1.4" evidence="7"/>
<evidence type="ECO:0000256" key="16">
    <source>
        <dbReference type="ARBA" id="ARBA00023136"/>
    </source>
</evidence>
<keyword evidence="12" id="KW-0378">Hydrolase</keyword>
<comment type="catalytic activity">
    <reaction evidence="1">
        <text>a 1,2-diacyl-sn-glycero-3-phosphocholine + H2O = a 2-acyl-sn-glycero-3-phosphocholine + a fatty acid + H(+)</text>
        <dbReference type="Rhea" id="RHEA:18689"/>
        <dbReference type="ChEBI" id="CHEBI:15377"/>
        <dbReference type="ChEBI" id="CHEBI:15378"/>
        <dbReference type="ChEBI" id="CHEBI:28868"/>
        <dbReference type="ChEBI" id="CHEBI:57643"/>
        <dbReference type="ChEBI" id="CHEBI:57875"/>
        <dbReference type="EC" id="3.1.1.32"/>
    </reaction>
</comment>
<keyword evidence="14" id="KW-0442">Lipid degradation</keyword>
<comment type="subunit">
    <text evidence="5">Homodimer; dimerization is reversible, and the dimeric form is the active one.</text>
</comment>
<dbReference type="InterPro" id="IPR036541">
    <property type="entry name" value="PLipase_A1_sf"/>
</dbReference>
<evidence type="ECO:0000256" key="17">
    <source>
        <dbReference type="ARBA" id="ARBA00023237"/>
    </source>
</evidence>
<evidence type="ECO:0000256" key="1">
    <source>
        <dbReference type="ARBA" id="ARBA00000111"/>
    </source>
</evidence>
<evidence type="ECO:0000256" key="7">
    <source>
        <dbReference type="ARBA" id="ARBA00013278"/>
    </source>
</evidence>
<keyword evidence="16" id="KW-0472">Membrane</keyword>
<evidence type="ECO:0000256" key="19">
    <source>
        <dbReference type="PIRSR" id="PIRSR603187-1"/>
    </source>
</evidence>
<evidence type="ECO:0000256" key="11">
    <source>
        <dbReference type="ARBA" id="ARBA00022729"/>
    </source>
</evidence>
<evidence type="ECO:0000256" key="8">
    <source>
        <dbReference type="ARBA" id="ARBA00022452"/>
    </source>
</evidence>